<proteinExistence type="predicted"/>
<accession>A0A081C0P7</accession>
<reference evidence="1" key="1">
    <citation type="journal article" date="2015" name="PeerJ">
        <title>First genomic representation of candidate bacterial phylum KSB3 points to enhanced environmental sensing as a trigger of wastewater bulking.</title>
        <authorList>
            <person name="Sekiguchi Y."/>
            <person name="Ohashi A."/>
            <person name="Parks D.H."/>
            <person name="Yamauchi T."/>
            <person name="Tyson G.W."/>
            <person name="Hugenholtz P."/>
        </authorList>
    </citation>
    <scope>NUCLEOTIDE SEQUENCE [LARGE SCALE GENOMIC DNA]</scope>
</reference>
<name>A0A081C0P7_VECG1</name>
<protein>
    <submittedName>
        <fullName evidence="1">Uncharacterized protein</fullName>
    </submittedName>
</protein>
<evidence type="ECO:0000313" key="2">
    <source>
        <dbReference type="Proteomes" id="UP000030661"/>
    </source>
</evidence>
<dbReference type="Proteomes" id="UP000030661">
    <property type="component" value="Unassembled WGS sequence"/>
</dbReference>
<dbReference type="EMBL" id="DF820467">
    <property type="protein sequence ID" value="GAK58152.1"/>
    <property type="molecule type" value="Genomic_DNA"/>
</dbReference>
<sequence length="114" mass="13394">MMNICQQILEQAYAEAAHDLTDFKIKETAILEKVEYICRCQSNRAAIRLLLACLLAKLEHPEVVLRLQFLTVSDLFVIFSIYFTEFARNFWMNISDLCYRNLRAQSVNLSKKHF</sequence>
<gene>
    <name evidence="1" type="ORF">U27_05125</name>
</gene>
<organism evidence="1">
    <name type="scientific">Vecturithrix granuli</name>
    <dbReference type="NCBI Taxonomy" id="1499967"/>
    <lineage>
        <taxon>Bacteria</taxon>
        <taxon>Candidatus Moduliflexota</taxon>
        <taxon>Candidatus Vecturitrichia</taxon>
        <taxon>Candidatus Vecturitrichales</taxon>
        <taxon>Candidatus Vecturitrichaceae</taxon>
        <taxon>Candidatus Vecturithrix</taxon>
    </lineage>
</organism>
<evidence type="ECO:0000313" key="1">
    <source>
        <dbReference type="EMBL" id="GAK58152.1"/>
    </source>
</evidence>
<dbReference type="AlphaFoldDB" id="A0A081C0P7"/>
<dbReference type="HOGENOM" id="CLU_2116183_0_0_0"/>
<keyword evidence="2" id="KW-1185">Reference proteome</keyword>